<evidence type="ECO:0000313" key="1">
    <source>
        <dbReference type="EMBL" id="HEF64350.1"/>
    </source>
</evidence>
<sequence length="285" mass="30540">MVMRPLVTRMIAGSLLGAALLAGLAFLAARERPPIGAVPLLTPEGRTFWLVALAVCVLGAAVFQVLDRIPQVAAATASRRAIRYDPVPEWPTGWVLPFGTLAAGSLLLCAYNTALAGMAVVLFGFIALLVGQLARLALYSAESRTRTVGRVAHTVLLYGLAFVAFAMVYVHKLRSLYSATAIFLLAGIFLLQLTEGEDVQLDRRVLYAMVGGLVLAEATWVLNYWPATGWLGGATLLAVFHFLAGLVLARSERTLTWRTALEYGTMAAIAVAVIVWGTLRTRGGL</sequence>
<dbReference type="InterPro" id="IPR043715">
    <property type="entry name" value="DUF5656"/>
</dbReference>
<protein>
    <submittedName>
        <fullName evidence="1">Uncharacterized protein</fullName>
    </submittedName>
</protein>
<dbReference type="Pfam" id="PF18900">
    <property type="entry name" value="DUF5656"/>
    <property type="match status" value="1"/>
</dbReference>
<reference evidence="1" key="1">
    <citation type="journal article" date="2020" name="mSystems">
        <title>Genome- and Community-Level Interaction Insights into Carbon Utilization and Element Cycling Functions of Hydrothermarchaeota in Hydrothermal Sediment.</title>
        <authorList>
            <person name="Zhou Z."/>
            <person name="Liu Y."/>
            <person name="Xu W."/>
            <person name="Pan J."/>
            <person name="Luo Z.H."/>
            <person name="Li M."/>
        </authorList>
    </citation>
    <scope>NUCLEOTIDE SEQUENCE [LARGE SCALE GENOMIC DNA]</scope>
    <source>
        <strain evidence="1">SpSt-222</strain>
    </source>
</reference>
<dbReference type="EMBL" id="DSJL01000003">
    <property type="protein sequence ID" value="HEF64350.1"/>
    <property type="molecule type" value="Genomic_DNA"/>
</dbReference>
<organism evidence="1">
    <name type="scientific">Thermomicrobium roseum</name>
    <dbReference type="NCBI Taxonomy" id="500"/>
    <lineage>
        <taxon>Bacteria</taxon>
        <taxon>Pseudomonadati</taxon>
        <taxon>Thermomicrobiota</taxon>
        <taxon>Thermomicrobia</taxon>
        <taxon>Thermomicrobiales</taxon>
        <taxon>Thermomicrobiaceae</taxon>
        <taxon>Thermomicrobium</taxon>
    </lineage>
</organism>
<proteinExistence type="predicted"/>
<dbReference type="AlphaFoldDB" id="A0A7C1K095"/>
<accession>A0A7C1K095</accession>
<gene>
    <name evidence="1" type="ORF">ENP47_01895</name>
</gene>
<comment type="caution">
    <text evidence="1">The sequence shown here is derived from an EMBL/GenBank/DDBJ whole genome shotgun (WGS) entry which is preliminary data.</text>
</comment>
<name>A0A7C1K095_THERO</name>